<dbReference type="GO" id="GO:0042350">
    <property type="term" value="P:GDP-L-fucose biosynthetic process"/>
    <property type="evidence" value="ECO:0007669"/>
    <property type="project" value="UniProtKB-ARBA"/>
</dbReference>
<keyword evidence="2" id="KW-0547">Nucleotide-binding</keyword>
<keyword evidence="1 4" id="KW-0808">Transferase</keyword>
<dbReference type="PANTHER" id="PTHR15045:SF1">
    <property type="entry name" value="FUCOSE-1-PHOSPHATE GUANYLYLTRANSFERASE"/>
    <property type="match status" value="1"/>
</dbReference>
<dbReference type="InterPro" id="IPR011004">
    <property type="entry name" value="Trimer_LpxA-like_sf"/>
</dbReference>
<dbReference type="GO" id="GO:0000166">
    <property type="term" value="F:nucleotide binding"/>
    <property type="evidence" value="ECO:0007669"/>
    <property type="project" value="UniProtKB-KW"/>
</dbReference>
<dbReference type="Pfam" id="PF07959">
    <property type="entry name" value="Fucose_pyrophosphorylase"/>
    <property type="match status" value="1"/>
</dbReference>
<evidence type="ECO:0000256" key="2">
    <source>
        <dbReference type="ARBA" id="ARBA00022741"/>
    </source>
</evidence>
<name>A0A0P7X652_SCLFO</name>
<dbReference type="SUPFAM" id="SSF51161">
    <property type="entry name" value="Trimeric LpxA-like enzymes"/>
    <property type="match status" value="1"/>
</dbReference>
<evidence type="ECO:0000313" key="4">
    <source>
        <dbReference type="EMBL" id="KPP69654.1"/>
    </source>
</evidence>
<accession>A0A0P7X652</accession>
<protein>
    <submittedName>
        <fullName evidence="4">Fucose-1-phosphate guanylyltransferase-like</fullName>
    </submittedName>
</protein>
<dbReference type="AlphaFoldDB" id="A0A0P7X652"/>
<dbReference type="Proteomes" id="UP000034805">
    <property type="component" value="Unassembled WGS sequence"/>
</dbReference>
<evidence type="ECO:0000259" key="3">
    <source>
        <dbReference type="Pfam" id="PF07959"/>
    </source>
</evidence>
<proteinExistence type="predicted"/>
<keyword evidence="4" id="KW-0548">Nucleotidyltransferase</keyword>
<comment type="caution">
    <text evidence="4">The sequence shown here is derived from an EMBL/GenBank/DDBJ whole genome shotgun (WGS) entry which is preliminary data.</text>
</comment>
<evidence type="ECO:0000256" key="1">
    <source>
        <dbReference type="ARBA" id="ARBA00022679"/>
    </source>
</evidence>
<dbReference type="Gene3D" id="2.160.10.10">
    <property type="entry name" value="Hexapeptide repeat proteins"/>
    <property type="match status" value="1"/>
</dbReference>
<evidence type="ECO:0000313" key="5">
    <source>
        <dbReference type="Proteomes" id="UP000034805"/>
    </source>
</evidence>
<dbReference type="GO" id="GO:0016779">
    <property type="term" value="F:nucleotidyltransferase activity"/>
    <property type="evidence" value="ECO:0007669"/>
    <property type="project" value="UniProtKB-KW"/>
</dbReference>
<dbReference type="InterPro" id="IPR012887">
    <property type="entry name" value="GDP_fucose_pyrophosphorylase"/>
</dbReference>
<dbReference type="STRING" id="113540.ENSSFOP00015008586"/>
<organism evidence="4 5">
    <name type="scientific">Scleropages formosus</name>
    <name type="common">Asian bonytongue</name>
    <name type="synonym">Osteoglossum formosum</name>
    <dbReference type="NCBI Taxonomy" id="113540"/>
    <lineage>
        <taxon>Eukaryota</taxon>
        <taxon>Metazoa</taxon>
        <taxon>Chordata</taxon>
        <taxon>Craniata</taxon>
        <taxon>Vertebrata</taxon>
        <taxon>Euteleostomi</taxon>
        <taxon>Actinopterygii</taxon>
        <taxon>Neopterygii</taxon>
        <taxon>Teleostei</taxon>
        <taxon>Osteoglossocephala</taxon>
        <taxon>Osteoglossomorpha</taxon>
        <taxon>Osteoglossiformes</taxon>
        <taxon>Osteoglossidae</taxon>
        <taxon>Scleropages</taxon>
    </lineage>
</organism>
<dbReference type="PANTHER" id="PTHR15045">
    <property type="entry name" value="FUCOSE-1-PHOSPHATE GUANYLYLTRANSFERASE"/>
    <property type="match status" value="1"/>
</dbReference>
<reference evidence="4 5" key="1">
    <citation type="submission" date="2015-08" db="EMBL/GenBank/DDBJ databases">
        <title>The genome of the Asian arowana (Scleropages formosus).</title>
        <authorList>
            <person name="Tan M.H."/>
            <person name="Gan H.M."/>
            <person name="Croft L.J."/>
            <person name="Austin C.M."/>
        </authorList>
    </citation>
    <scope>NUCLEOTIDE SEQUENCE [LARGE SCALE GENOMIC DNA]</scope>
    <source>
        <strain evidence="4">Aro1</strain>
    </source>
</reference>
<dbReference type="EMBL" id="JARO02003859">
    <property type="protein sequence ID" value="KPP69654.1"/>
    <property type="molecule type" value="Genomic_DNA"/>
</dbReference>
<gene>
    <name evidence="4" type="ORF">Z043_111570</name>
</gene>
<sequence length="548" mass="61537">MNKVINTELQRSTEEKLRKFQKLRGHEVRTGEFWDVVVVTAVDEEQKRAFEAQISGKLRRKELPLGVRYHVFADPPGPKIGGLSQRLPNASALGKIFLALPLGDPVFQMLELKLAIYVDFPLYMKPGILVTCADDIELYSISETENIAFDRSGFTALAHPSSLSIGSTHGVFVLEPEKKSKICQMEYRSCYRFLHKPSIDEMHSSGAVCNKAAEIVALNDSEFVYTDSTYYVDHTTTVRLLALLKVIEPLCCEIDAYGDFLQALGPGATSTYTQNSANVTEEENNLIQTRQKIFHELQGMPLNVILLNNSKFYHVGTTREYLFHFTKDHNLRAELGLVSNAFSICPREIKGSCIMHSVVHPSCDIASGSVIEYSRLDANVTVEKGTIISGCQIGNGFRVPSGVFMHSLGVSISGATTFVTVSFAIEDNLKQSLTTPKEINKLHYFGVSLEKCLDHWGISVEELKFSGDRHSFSLWNARIFPQCSDLNSSFEMSLQMIYALRGNSNFRFPKDVKLLSLQEILKNKNLEEMLKFRQDLYNDISENQLGHS</sequence>
<feature type="domain" description="GDP-fucose pyrophosphorylase" evidence="3">
    <location>
        <begin position="81"/>
        <end position="484"/>
    </location>
</feature>